<keyword evidence="4 6" id="KW-0472">Membrane</keyword>
<feature type="domain" description="Major facilitator superfamily (MFS) profile" evidence="7">
    <location>
        <begin position="93"/>
        <end position="582"/>
    </location>
</feature>
<sequence length="619" mass="68483">MRDPASGLAQQQTERTHLKPAEKAGHMNGSLRDVASLALRETETTATATATARERERERERERASSRHGRRERGCRRRLARGWRVLGSSKLRLSVTLAVWGFLTNVERAVIVPTLFLYLKTRWGESASQHFYGLSMTAFGLAVLVSTPVYGLAAHHGLRVKVLLLAANQMEVIGNLLYLFAPSPWLVLTGRFVAGLGAGCEPPLYADLTRLTSKEERTPYLIAMLLTKQVGLIFGPACTLMMHGLNAVWGEFRLDVNNGPGLLMAVSWALHSLVALALYPNLDKNGEPVTFSSSLGDADMDDDDNNNNNNEDEAACCVCLRRRLVMGSTPVERQRTRARLLAPDEAVVEDGALKEEETTTTTTTTAKAKAKAKATATTAGWRISLQQLKPYLEYRIVVLLAIAFVAYFCLMALESALPPLANKLFNWTEMKVSYVYLGASILVIFVYLVLRCMTNCIEDRHLIVAGLITLLISYVMLSVVVEVVASASELIAVSVTLTGVAIHVIGMPFVVACPESLYTKFNDLSDMDRAQSIFRTVTNIAFLFGPFIGGSFTFLPIIVFLIMTVLVIFPIFFIAIRYRQFDSSLVHPSQISRPGHASNEEEEKDEEAPREEEPEKQMS</sequence>
<feature type="transmembrane region" description="Helical" evidence="6">
    <location>
        <begin position="490"/>
        <end position="511"/>
    </location>
</feature>
<dbReference type="PANTHER" id="PTHR23510:SF16">
    <property type="entry name" value="MAJOR FACILITATOR SUPERFAMILY (MFS) PROFILE DOMAIN-CONTAINING PROTEIN"/>
    <property type="match status" value="1"/>
</dbReference>
<dbReference type="InterPro" id="IPR011701">
    <property type="entry name" value="MFS"/>
</dbReference>
<dbReference type="Proteomes" id="UP000784294">
    <property type="component" value="Unassembled WGS sequence"/>
</dbReference>
<dbReference type="InterPro" id="IPR036259">
    <property type="entry name" value="MFS_trans_sf"/>
</dbReference>
<evidence type="ECO:0000256" key="2">
    <source>
        <dbReference type="ARBA" id="ARBA00022692"/>
    </source>
</evidence>
<feature type="transmembrane region" description="Helical" evidence="6">
    <location>
        <begin position="532"/>
        <end position="548"/>
    </location>
</feature>
<keyword evidence="2 6" id="KW-0812">Transmembrane</keyword>
<evidence type="ECO:0000256" key="5">
    <source>
        <dbReference type="SAM" id="MobiDB-lite"/>
    </source>
</evidence>
<evidence type="ECO:0000256" key="4">
    <source>
        <dbReference type="ARBA" id="ARBA00023136"/>
    </source>
</evidence>
<feature type="transmembrane region" description="Helical" evidence="6">
    <location>
        <begin position="262"/>
        <end position="279"/>
    </location>
</feature>
<gene>
    <name evidence="8" type="ORF">PXEA_LOCUS727</name>
</gene>
<feature type="transmembrane region" description="Helical" evidence="6">
    <location>
        <begin position="433"/>
        <end position="450"/>
    </location>
</feature>
<feature type="region of interest" description="Disordered" evidence="5">
    <location>
        <begin position="588"/>
        <end position="619"/>
    </location>
</feature>
<keyword evidence="9" id="KW-1185">Reference proteome</keyword>
<dbReference type="EMBL" id="CAAALY010001413">
    <property type="protein sequence ID" value="VEL07287.1"/>
    <property type="molecule type" value="Genomic_DNA"/>
</dbReference>
<reference evidence="8" key="1">
    <citation type="submission" date="2018-11" db="EMBL/GenBank/DDBJ databases">
        <authorList>
            <consortium name="Pathogen Informatics"/>
        </authorList>
    </citation>
    <scope>NUCLEOTIDE SEQUENCE</scope>
</reference>
<keyword evidence="3 6" id="KW-1133">Transmembrane helix</keyword>
<dbReference type="Gene3D" id="1.20.1250.20">
    <property type="entry name" value="MFS general substrate transporter like domains"/>
    <property type="match status" value="1"/>
</dbReference>
<dbReference type="PANTHER" id="PTHR23510">
    <property type="entry name" value="INNER MEMBRANE TRANSPORT PROTEIN YAJR"/>
    <property type="match status" value="1"/>
</dbReference>
<organism evidence="8 9">
    <name type="scientific">Protopolystoma xenopodis</name>
    <dbReference type="NCBI Taxonomy" id="117903"/>
    <lineage>
        <taxon>Eukaryota</taxon>
        <taxon>Metazoa</taxon>
        <taxon>Spiralia</taxon>
        <taxon>Lophotrochozoa</taxon>
        <taxon>Platyhelminthes</taxon>
        <taxon>Monogenea</taxon>
        <taxon>Polyopisthocotylea</taxon>
        <taxon>Polystomatidea</taxon>
        <taxon>Polystomatidae</taxon>
        <taxon>Protopolystoma</taxon>
    </lineage>
</organism>
<evidence type="ECO:0000313" key="9">
    <source>
        <dbReference type="Proteomes" id="UP000784294"/>
    </source>
</evidence>
<feature type="compositionally biased region" description="Basic and acidic residues" evidence="5">
    <location>
        <begin position="52"/>
        <end position="65"/>
    </location>
</feature>
<feature type="transmembrane region" description="Helical" evidence="6">
    <location>
        <begin position="554"/>
        <end position="576"/>
    </location>
</feature>
<feature type="region of interest" description="Disordered" evidence="5">
    <location>
        <begin position="1"/>
        <end position="73"/>
    </location>
</feature>
<feature type="transmembrane region" description="Helical" evidence="6">
    <location>
        <begin position="97"/>
        <end position="119"/>
    </location>
</feature>
<accession>A0A448WAX0</accession>
<evidence type="ECO:0000313" key="8">
    <source>
        <dbReference type="EMBL" id="VEL07287.1"/>
    </source>
</evidence>
<comment type="caution">
    <text evidence="8">The sequence shown here is derived from an EMBL/GenBank/DDBJ whole genome shotgun (WGS) entry which is preliminary data.</text>
</comment>
<feature type="compositionally biased region" description="Basic and acidic residues" evidence="5">
    <location>
        <begin position="14"/>
        <end position="25"/>
    </location>
</feature>
<feature type="transmembrane region" description="Helical" evidence="6">
    <location>
        <begin position="131"/>
        <end position="150"/>
    </location>
</feature>
<feature type="transmembrane region" description="Helical" evidence="6">
    <location>
        <begin position="462"/>
        <end position="484"/>
    </location>
</feature>
<evidence type="ECO:0000256" key="3">
    <source>
        <dbReference type="ARBA" id="ARBA00022989"/>
    </source>
</evidence>
<dbReference type="GO" id="GO:0016020">
    <property type="term" value="C:membrane"/>
    <property type="evidence" value="ECO:0007669"/>
    <property type="project" value="UniProtKB-SubCell"/>
</dbReference>
<evidence type="ECO:0000256" key="1">
    <source>
        <dbReference type="ARBA" id="ARBA00004141"/>
    </source>
</evidence>
<protein>
    <recommendedName>
        <fullName evidence="7">Major facilitator superfamily (MFS) profile domain-containing protein</fullName>
    </recommendedName>
</protein>
<dbReference type="SUPFAM" id="SSF103473">
    <property type="entry name" value="MFS general substrate transporter"/>
    <property type="match status" value="1"/>
</dbReference>
<evidence type="ECO:0000259" key="7">
    <source>
        <dbReference type="PROSITE" id="PS50850"/>
    </source>
</evidence>
<dbReference type="InterPro" id="IPR020846">
    <property type="entry name" value="MFS_dom"/>
</dbReference>
<comment type="subcellular location">
    <subcellularLocation>
        <location evidence="1">Membrane</location>
        <topology evidence="1">Multi-pass membrane protein</topology>
    </subcellularLocation>
</comment>
<dbReference type="InterPro" id="IPR051068">
    <property type="entry name" value="MFS_Domain-Containing_Protein"/>
</dbReference>
<dbReference type="AlphaFoldDB" id="A0A448WAX0"/>
<dbReference type="GO" id="GO:0022857">
    <property type="term" value="F:transmembrane transporter activity"/>
    <property type="evidence" value="ECO:0007669"/>
    <property type="project" value="InterPro"/>
</dbReference>
<proteinExistence type="predicted"/>
<dbReference type="PROSITE" id="PS50850">
    <property type="entry name" value="MFS"/>
    <property type="match status" value="1"/>
</dbReference>
<feature type="transmembrane region" description="Helical" evidence="6">
    <location>
        <begin position="220"/>
        <end position="242"/>
    </location>
</feature>
<feature type="transmembrane region" description="Helical" evidence="6">
    <location>
        <begin position="392"/>
        <end position="413"/>
    </location>
</feature>
<feature type="compositionally biased region" description="Acidic residues" evidence="5">
    <location>
        <begin position="600"/>
        <end position="610"/>
    </location>
</feature>
<evidence type="ECO:0000256" key="6">
    <source>
        <dbReference type="SAM" id="Phobius"/>
    </source>
</evidence>
<dbReference type="OrthoDB" id="370281at2759"/>
<name>A0A448WAX0_9PLAT</name>
<dbReference type="Pfam" id="PF07690">
    <property type="entry name" value="MFS_1"/>
    <property type="match status" value="2"/>
</dbReference>